<comment type="caution">
    <text evidence="1">The sequence shown here is derived from an EMBL/GenBank/DDBJ whole genome shotgun (WGS) entry which is preliminary data.</text>
</comment>
<sequence length="50" mass="5467">MYWCAGPSGRVGFLHVASPWRTVGSIVCAACMRKLREAVFGLCWYGGCLV</sequence>
<evidence type="ECO:0000313" key="2">
    <source>
        <dbReference type="Proteomes" id="UP000078397"/>
    </source>
</evidence>
<name>A0A219AS99_METCM</name>
<dbReference type="Proteomes" id="UP000078397">
    <property type="component" value="Unassembled WGS sequence"/>
</dbReference>
<dbReference type="GeneID" id="33936666"/>
<accession>A0A219AS99</accession>
<dbReference type="KEGG" id="pchm:VFPPC_17739"/>
<proteinExistence type="predicted"/>
<organism evidence="1 2">
    <name type="scientific">Pochonia chlamydosporia 170</name>
    <dbReference type="NCBI Taxonomy" id="1380566"/>
    <lineage>
        <taxon>Eukaryota</taxon>
        <taxon>Fungi</taxon>
        <taxon>Dikarya</taxon>
        <taxon>Ascomycota</taxon>
        <taxon>Pezizomycotina</taxon>
        <taxon>Sordariomycetes</taxon>
        <taxon>Hypocreomycetidae</taxon>
        <taxon>Hypocreales</taxon>
        <taxon>Clavicipitaceae</taxon>
        <taxon>Pochonia</taxon>
    </lineage>
</organism>
<dbReference type="AlphaFoldDB" id="A0A219AS99"/>
<dbReference type="RefSeq" id="XP_022285534.1">
    <property type="nucleotide sequence ID" value="XM_022429428.1"/>
</dbReference>
<protein>
    <submittedName>
        <fullName evidence="1">Uncharacterized protein</fullName>
    </submittedName>
</protein>
<reference evidence="1 2" key="1">
    <citation type="journal article" date="2016" name="PLoS Pathog.">
        <title>Biosynthesis of antibiotic leucinostatins in bio-control fungus Purpureocillium lilacinum and their inhibition on phytophthora revealed by genome mining.</title>
        <authorList>
            <person name="Wang G."/>
            <person name="Liu Z."/>
            <person name="Lin R."/>
            <person name="Li E."/>
            <person name="Mao Z."/>
            <person name="Ling J."/>
            <person name="Yang Y."/>
            <person name="Yin W.B."/>
            <person name="Xie B."/>
        </authorList>
    </citation>
    <scope>NUCLEOTIDE SEQUENCE [LARGE SCALE GENOMIC DNA]</scope>
    <source>
        <strain evidence="1">170</strain>
    </source>
</reference>
<gene>
    <name evidence="1" type="ORF">VFPPC_17739</name>
</gene>
<dbReference type="EMBL" id="LSBJ02000003">
    <property type="protein sequence ID" value="OWT43085.1"/>
    <property type="molecule type" value="Genomic_DNA"/>
</dbReference>
<keyword evidence="2" id="KW-1185">Reference proteome</keyword>
<evidence type="ECO:0000313" key="1">
    <source>
        <dbReference type="EMBL" id="OWT43085.1"/>
    </source>
</evidence>